<organism evidence="1 2">
    <name type="scientific">Steinernema glaseri</name>
    <dbReference type="NCBI Taxonomy" id="37863"/>
    <lineage>
        <taxon>Eukaryota</taxon>
        <taxon>Metazoa</taxon>
        <taxon>Ecdysozoa</taxon>
        <taxon>Nematoda</taxon>
        <taxon>Chromadorea</taxon>
        <taxon>Rhabditida</taxon>
        <taxon>Tylenchina</taxon>
        <taxon>Panagrolaimomorpha</taxon>
        <taxon>Strongyloidoidea</taxon>
        <taxon>Steinernematidae</taxon>
        <taxon>Steinernema</taxon>
    </lineage>
</organism>
<reference evidence="2" key="1">
    <citation type="submission" date="2016-11" db="UniProtKB">
        <authorList>
            <consortium name="WormBaseParasite"/>
        </authorList>
    </citation>
    <scope>IDENTIFICATION</scope>
</reference>
<dbReference type="WBParaSite" id="L893_g15989.t1">
    <property type="protein sequence ID" value="L893_g15989.t1"/>
    <property type="gene ID" value="L893_g15989"/>
</dbReference>
<protein>
    <submittedName>
        <fullName evidence="2">Uncharacterized protein</fullName>
    </submittedName>
</protein>
<keyword evidence="1" id="KW-1185">Reference proteome</keyword>
<proteinExistence type="predicted"/>
<evidence type="ECO:0000313" key="1">
    <source>
        <dbReference type="Proteomes" id="UP000095287"/>
    </source>
</evidence>
<dbReference type="Proteomes" id="UP000095287">
    <property type="component" value="Unplaced"/>
</dbReference>
<evidence type="ECO:0000313" key="2">
    <source>
        <dbReference type="WBParaSite" id="L893_g15989.t1"/>
    </source>
</evidence>
<name>A0A1I7YGW5_9BILA</name>
<sequence length="86" mass="10469">MLRRLRKWMAEKIRKVFRKEREPKFQQFPFRRLLRLASHHAAHGMQLHYNKKTIRLLQVVDSLDWSGTRGPPKRMRFVPNLPPIPE</sequence>
<dbReference type="AlphaFoldDB" id="A0A1I7YGW5"/>
<accession>A0A1I7YGW5</accession>